<feature type="domain" description="GGDEF" evidence="2">
    <location>
        <begin position="289"/>
        <end position="426"/>
    </location>
</feature>
<dbReference type="AlphaFoldDB" id="A0A9X0QAA1"/>
<dbReference type="InterPro" id="IPR043128">
    <property type="entry name" value="Rev_trsase/Diguanyl_cyclase"/>
</dbReference>
<dbReference type="PANTHER" id="PTHR46663:SF2">
    <property type="entry name" value="GGDEF DOMAIN-CONTAINING PROTEIN"/>
    <property type="match status" value="1"/>
</dbReference>
<dbReference type="PANTHER" id="PTHR46663">
    <property type="entry name" value="DIGUANYLATE CYCLASE DGCT-RELATED"/>
    <property type="match status" value="1"/>
</dbReference>
<feature type="transmembrane region" description="Helical" evidence="1">
    <location>
        <begin position="116"/>
        <end position="137"/>
    </location>
</feature>
<dbReference type="InterPro" id="IPR000160">
    <property type="entry name" value="GGDEF_dom"/>
</dbReference>
<dbReference type="Pfam" id="PF00990">
    <property type="entry name" value="GGDEF"/>
    <property type="match status" value="1"/>
</dbReference>
<evidence type="ECO:0000259" key="2">
    <source>
        <dbReference type="PROSITE" id="PS50887"/>
    </source>
</evidence>
<organism evidence="3 4">
    <name type="scientific">Tunturiibacter gelidiferens</name>
    <dbReference type="NCBI Taxonomy" id="3069689"/>
    <lineage>
        <taxon>Bacteria</taxon>
        <taxon>Pseudomonadati</taxon>
        <taxon>Acidobacteriota</taxon>
        <taxon>Terriglobia</taxon>
        <taxon>Terriglobales</taxon>
        <taxon>Acidobacteriaceae</taxon>
        <taxon>Tunturiibacter</taxon>
    </lineage>
</organism>
<dbReference type="InterPro" id="IPR029787">
    <property type="entry name" value="Nucleotide_cyclase"/>
</dbReference>
<dbReference type="EMBL" id="JACHEB010000001">
    <property type="protein sequence ID" value="MBB5326568.1"/>
    <property type="molecule type" value="Genomic_DNA"/>
</dbReference>
<feature type="transmembrane region" description="Helical" evidence="1">
    <location>
        <begin position="6"/>
        <end position="22"/>
    </location>
</feature>
<reference evidence="3 4" key="1">
    <citation type="submission" date="2020-08" db="EMBL/GenBank/DDBJ databases">
        <title>Genomic Encyclopedia of Type Strains, Phase IV (KMG-V): Genome sequencing to study the core and pangenomes of soil and plant-associated prokaryotes.</title>
        <authorList>
            <person name="Whitman W."/>
        </authorList>
    </citation>
    <scope>NUCLEOTIDE SEQUENCE [LARGE SCALE GENOMIC DNA]</scope>
    <source>
        <strain evidence="3 4">X5P2</strain>
    </source>
</reference>
<evidence type="ECO:0000313" key="3">
    <source>
        <dbReference type="EMBL" id="MBB5326568.1"/>
    </source>
</evidence>
<proteinExistence type="predicted"/>
<sequence length="426" mass="48063">MNYRLTPDLAAMATLLTILYFLRKRHPQERVDLWISGLLFIFLEAIAHAFYSPKGQWHLSSHVVALDAYLAAGGIFLWAAARALFPRKQTLYYLFLNAPPLFAVLTTYGFDVRTPGIYRVFIVCGLLVGAVSPFLLARTWKLGGAWWIVAAQICVWGSAWFFASNGMYRDTAYVPLFAIYLATAIFFQLSLPSQSLGKVAVVLGFTLWALVFLLHSWVINHPQYIDIASQIWDMQKFLVTIGMLLVMLEHQVSSNEWYAFHDHLTGLPNRRHFEDLLVDALRRSDRNHTRTALLMLDLNGFKQINDSYGHDAGDELLQRVAHNLRAAIRTSDTLARLGGDEFIVIVTDLPVDEPVDHIADNCVGRLSGALSKSVQINGNTVTVSGSIGVAVYPDDTTDEVFLRRLADQRMYQEKRQIPLIVQFGEK</sequence>
<dbReference type="SUPFAM" id="SSF55073">
    <property type="entry name" value="Nucleotide cyclase"/>
    <property type="match status" value="1"/>
</dbReference>
<feature type="transmembrane region" description="Helical" evidence="1">
    <location>
        <begin position="57"/>
        <end position="79"/>
    </location>
</feature>
<feature type="transmembrane region" description="Helical" evidence="1">
    <location>
        <begin position="174"/>
        <end position="192"/>
    </location>
</feature>
<accession>A0A9X0QAA1</accession>
<dbReference type="NCBIfam" id="TIGR00254">
    <property type="entry name" value="GGDEF"/>
    <property type="match status" value="1"/>
</dbReference>
<dbReference type="Proteomes" id="UP000535182">
    <property type="component" value="Unassembled WGS sequence"/>
</dbReference>
<dbReference type="CDD" id="cd01949">
    <property type="entry name" value="GGDEF"/>
    <property type="match status" value="1"/>
</dbReference>
<name>A0A9X0QAA1_9BACT</name>
<keyword evidence="4" id="KW-1185">Reference proteome</keyword>
<comment type="caution">
    <text evidence="3">The sequence shown here is derived from an EMBL/GenBank/DDBJ whole genome shotgun (WGS) entry which is preliminary data.</text>
</comment>
<dbReference type="RefSeq" id="WP_183972611.1">
    <property type="nucleotide sequence ID" value="NZ_JACHEB010000001.1"/>
</dbReference>
<feature type="transmembrane region" description="Helical" evidence="1">
    <location>
        <begin position="91"/>
        <end position="110"/>
    </location>
</feature>
<dbReference type="InterPro" id="IPR052163">
    <property type="entry name" value="DGC-Regulatory_Protein"/>
</dbReference>
<keyword evidence="1" id="KW-0472">Membrane</keyword>
<dbReference type="Gene3D" id="3.30.70.270">
    <property type="match status" value="1"/>
</dbReference>
<feature type="transmembrane region" description="Helical" evidence="1">
    <location>
        <begin position="34"/>
        <end position="51"/>
    </location>
</feature>
<keyword evidence="1" id="KW-0812">Transmembrane</keyword>
<dbReference type="SMART" id="SM00267">
    <property type="entry name" value="GGDEF"/>
    <property type="match status" value="1"/>
</dbReference>
<keyword evidence="1" id="KW-1133">Transmembrane helix</keyword>
<protein>
    <submittedName>
        <fullName evidence="3">Diguanylate cyclase (GGDEF)-like protein</fullName>
    </submittedName>
</protein>
<evidence type="ECO:0000313" key="4">
    <source>
        <dbReference type="Proteomes" id="UP000535182"/>
    </source>
</evidence>
<feature type="transmembrane region" description="Helical" evidence="1">
    <location>
        <begin position="144"/>
        <end position="162"/>
    </location>
</feature>
<dbReference type="PROSITE" id="PS50887">
    <property type="entry name" value="GGDEF"/>
    <property type="match status" value="1"/>
</dbReference>
<gene>
    <name evidence="3" type="ORF">HDF14_000162</name>
</gene>
<feature type="transmembrane region" description="Helical" evidence="1">
    <location>
        <begin position="199"/>
        <end position="219"/>
    </location>
</feature>
<evidence type="ECO:0000256" key="1">
    <source>
        <dbReference type="SAM" id="Phobius"/>
    </source>
</evidence>